<evidence type="ECO:0000256" key="1">
    <source>
        <dbReference type="ARBA" id="ARBA00034923"/>
    </source>
</evidence>
<dbReference type="GO" id="GO:0043138">
    <property type="term" value="F:3'-5' DNA helicase activity"/>
    <property type="evidence" value="ECO:0007669"/>
    <property type="project" value="TreeGrafter"/>
</dbReference>
<evidence type="ECO:0000313" key="4">
    <source>
        <dbReference type="Proteomes" id="UP000037800"/>
    </source>
</evidence>
<dbReference type="Pfam" id="PF13245">
    <property type="entry name" value="AAA_19"/>
    <property type="match status" value="1"/>
</dbReference>
<dbReference type="InterPro" id="IPR000212">
    <property type="entry name" value="DNA_helicase_UvrD/REP"/>
</dbReference>
<dbReference type="Pfam" id="PF08378">
    <property type="entry name" value="NERD"/>
    <property type="match status" value="1"/>
</dbReference>
<evidence type="ECO:0000259" key="2">
    <source>
        <dbReference type="Pfam" id="PF08378"/>
    </source>
</evidence>
<dbReference type="GO" id="GO:0000725">
    <property type="term" value="P:recombinational repair"/>
    <property type="evidence" value="ECO:0007669"/>
    <property type="project" value="TreeGrafter"/>
</dbReference>
<dbReference type="GO" id="GO:0005524">
    <property type="term" value="F:ATP binding"/>
    <property type="evidence" value="ECO:0007669"/>
    <property type="project" value="InterPro"/>
</dbReference>
<dbReference type="GO" id="GO:0003677">
    <property type="term" value="F:DNA binding"/>
    <property type="evidence" value="ECO:0007669"/>
    <property type="project" value="InterPro"/>
</dbReference>
<protein>
    <recommendedName>
        <fullName evidence="1">DNA 3'-5' helicase II</fullName>
    </recommendedName>
</protein>
<accession>A0AAW3J3T0</accession>
<evidence type="ECO:0000313" key="3">
    <source>
        <dbReference type="EMBL" id="KPH49757.1"/>
    </source>
</evidence>
<sequence length="583" mass="68606">MEIEQLTYSKVTEGEQFLTKLLHEKLSGDYEIYIQPKLNGNRPDIIVLHRKKGLFIIEIKDWKLERFHKDKKGQFFKYIYKNNKQKIIQVSSPTVQINRYRKFFCNYSIDPKNILCFMYFHNATAKEAQDFIGQQNIEFFGYDNVEAIIHRIQKSQNIIQYEIIHQLLNLLHTVEMGVKIHTTSQQNALIEHKPGSWRRVKGAAGCGKTLVIAQKAGILASIKKTVLVVCYNITLTTYIEEKIREVKRKFDLNCIDVFHFHGLVRYINDINGRIIKRKSNFVEWEAEAFENFKDILKNEKDDDDVKIPKYDAILIDEGQDFQQEWFEILLCLLKPDGELLLVADDKQNIYERKLSWIDRGMKGQGYKFRGAWGLLSENKRIKSVGYERLKYELNRFANIFLKDYLKNNPDKSFGYIQEEPIKQGMQKSIPMDILKWIDLEHHNIEQTIFDVYCEVCKNFYNKDIAIVTTNKREVETIVEYFVEKGIKVEYLGKEENNKNSKKGFSNESQNIKIVNLHNYKGLEAKAIIFLTSNKSNTPKIAIETYIGITRAKECIVVLNRVKEYEEYGESWKRYESGSQEIIF</sequence>
<comment type="caution">
    <text evidence="3">The sequence shown here is derived from an EMBL/GenBank/DDBJ whole genome shotgun (WGS) entry which is preliminary data.</text>
</comment>
<proteinExistence type="predicted"/>
<reference evidence="3 4" key="1">
    <citation type="submission" date="2014-06" db="EMBL/GenBank/DDBJ databases">
        <title>Helicobacter pullorum isolates in fresh chicken meat - phenotypic and genotypic features.</title>
        <authorList>
            <person name="Borges V."/>
            <person name="Santos A."/>
            <person name="Correia C.B."/>
            <person name="Saraiva M."/>
            <person name="Menard A."/>
            <person name="Vieira L."/>
            <person name="Sampaio D.A."/>
            <person name="Gomes J.P."/>
            <person name="Oleastro M."/>
        </authorList>
    </citation>
    <scope>NUCLEOTIDE SEQUENCE [LARGE SCALE GENOMIC DNA]</scope>
    <source>
        <strain evidence="3 4">229336/12</strain>
    </source>
</reference>
<dbReference type="Gene3D" id="3.40.50.300">
    <property type="entry name" value="P-loop containing nucleotide triphosphate hydrolases"/>
    <property type="match status" value="2"/>
</dbReference>
<dbReference type="SUPFAM" id="SSF52540">
    <property type="entry name" value="P-loop containing nucleoside triphosphate hydrolases"/>
    <property type="match status" value="1"/>
</dbReference>
<dbReference type="AlphaFoldDB" id="A0AAW3J3T0"/>
<dbReference type="PANTHER" id="PTHR11070:SF2">
    <property type="entry name" value="ATP-DEPENDENT DNA HELICASE SRS2"/>
    <property type="match status" value="1"/>
</dbReference>
<dbReference type="EMBL" id="JNUR01000043">
    <property type="protein sequence ID" value="KPH49757.1"/>
    <property type="molecule type" value="Genomic_DNA"/>
</dbReference>
<dbReference type="InterPro" id="IPR027417">
    <property type="entry name" value="P-loop_NTPase"/>
</dbReference>
<organism evidence="3 4">
    <name type="scientific">Helicobacter pullorum</name>
    <dbReference type="NCBI Taxonomy" id="35818"/>
    <lineage>
        <taxon>Bacteria</taxon>
        <taxon>Pseudomonadati</taxon>
        <taxon>Campylobacterota</taxon>
        <taxon>Epsilonproteobacteria</taxon>
        <taxon>Campylobacterales</taxon>
        <taxon>Helicobacteraceae</taxon>
        <taxon>Helicobacter</taxon>
    </lineage>
</organism>
<feature type="domain" description="NERD" evidence="2">
    <location>
        <begin position="12"/>
        <end position="107"/>
    </location>
</feature>
<dbReference type="Proteomes" id="UP000037800">
    <property type="component" value="Unassembled WGS sequence"/>
</dbReference>
<name>A0AAW3J3T0_9HELI</name>
<dbReference type="PANTHER" id="PTHR11070">
    <property type="entry name" value="UVRD / RECB / PCRA DNA HELICASE FAMILY MEMBER"/>
    <property type="match status" value="1"/>
</dbReference>
<gene>
    <name evidence="3" type="ORF">HPU229336_06700</name>
</gene>
<dbReference type="RefSeq" id="WP_060663427.1">
    <property type="nucleotide sequence ID" value="NZ_JNUR01000043.1"/>
</dbReference>
<dbReference type="InterPro" id="IPR011528">
    <property type="entry name" value="NERD"/>
</dbReference>